<reference evidence="4 5" key="1">
    <citation type="submission" date="2015-10" db="EMBL/GenBank/DDBJ databases">
        <title>Draft genome sequence of pyrrolomycin-producing Streptomyces vitaminophilus.</title>
        <authorList>
            <person name="Graham D.E."/>
            <person name="Mahan K.M."/>
            <person name="Klingeman D.M."/>
            <person name="Hettich R.L."/>
            <person name="Parry R.J."/>
        </authorList>
    </citation>
    <scope>NUCLEOTIDE SEQUENCE [LARGE SCALE GENOMIC DNA]</scope>
    <source>
        <strain evidence="4 5">ATCC 31673</strain>
    </source>
</reference>
<dbReference type="InterPro" id="IPR011032">
    <property type="entry name" value="GroES-like_sf"/>
</dbReference>
<evidence type="ECO:0000313" key="4">
    <source>
        <dbReference type="EMBL" id="KRV48239.1"/>
    </source>
</evidence>
<sequence>MSRAVAFHQHGGPEVLRLIDVPEPRAGAGEVRIRVRAAGVQPVDIAVVGGQMPRGVQVSFPCTPGNEYAGVIDQVGEGVTGFRPGDEVLGFQVLNSYQELVVVPADQVVTKPPTMPWEVAGGFTAPAQTAHVALTEMGTGPGDTVLVHGAAGAVGTIAVQLARLWGATVIGAAREHHHDHLRSLGALPVAYGDDFTARVRALAPRGVTVSLDGVGGAALDATLELVEDPRRITTLVEHARAERLGIRTVPPRRSAARLAALVALHASGELAVRVRETFPLERAADAHRSLLAGGGPGKITLTVD</sequence>
<keyword evidence="2" id="KW-0560">Oxidoreductase</keyword>
<dbReference type="STRING" id="76728.AQ490_25920"/>
<dbReference type="EMBL" id="LLZU01000027">
    <property type="protein sequence ID" value="KRV48239.1"/>
    <property type="molecule type" value="Genomic_DNA"/>
</dbReference>
<accession>A0A0T6LQX1</accession>
<dbReference type="Gene3D" id="3.40.50.720">
    <property type="entry name" value="NAD(P)-binding Rossmann-like Domain"/>
    <property type="match status" value="1"/>
</dbReference>
<dbReference type="InterPro" id="IPR013149">
    <property type="entry name" value="ADH-like_C"/>
</dbReference>
<evidence type="ECO:0000256" key="1">
    <source>
        <dbReference type="ARBA" id="ARBA00022857"/>
    </source>
</evidence>
<dbReference type="Proteomes" id="UP000050867">
    <property type="component" value="Unassembled WGS sequence"/>
</dbReference>
<dbReference type="SUPFAM" id="SSF50129">
    <property type="entry name" value="GroES-like"/>
    <property type="match status" value="1"/>
</dbReference>
<feature type="domain" description="Enoyl reductase (ER)" evidence="3">
    <location>
        <begin position="11"/>
        <end position="301"/>
    </location>
</feature>
<dbReference type="SMART" id="SM00829">
    <property type="entry name" value="PKS_ER"/>
    <property type="match status" value="1"/>
</dbReference>
<gene>
    <name evidence="4" type="ORF">AQ490_25920</name>
</gene>
<keyword evidence="1" id="KW-0521">NADP</keyword>
<dbReference type="OrthoDB" id="3727682at2"/>
<dbReference type="GO" id="GO:0016651">
    <property type="term" value="F:oxidoreductase activity, acting on NAD(P)H"/>
    <property type="evidence" value="ECO:0007669"/>
    <property type="project" value="TreeGrafter"/>
</dbReference>
<keyword evidence="5" id="KW-1185">Reference proteome</keyword>
<comment type="caution">
    <text evidence="4">The sequence shown here is derived from an EMBL/GenBank/DDBJ whole genome shotgun (WGS) entry which is preliminary data.</text>
</comment>
<evidence type="ECO:0000259" key="3">
    <source>
        <dbReference type="SMART" id="SM00829"/>
    </source>
</evidence>
<dbReference type="PANTHER" id="PTHR48106">
    <property type="entry name" value="QUINONE OXIDOREDUCTASE PIG3-RELATED"/>
    <property type="match status" value="1"/>
</dbReference>
<dbReference type="SUPFAM" id="SSF51735">
    <property type="entry name" value="NAD(P)-binding Rossmann-fold domains"/>
    <property type="match status" value="1"/>
</dbReference>
<dbReference type="InterPro" id="IPR036291">
    <property type="entry name" value="NAD(P)-bd_dom_sf"/>
</dbReference>
<name>A0A0T6LQX1_WENVI</name>
<dbReference type="CDD" id="cd05289">
    <property type="entry name" value="MDR_like_2"/>
    <property type="match status" value="1"/>
</dbReference>
<dbReference type="InterPro" id="IPR013154">
    <property type="entry name" value="ADH-like_N"/>
</dbReference>
<evidence type="ECO:0000313" key="5">
    <source>
        <dbReference type="Proteomes" id="UP000050867"/>
    </source>
</evidence>
<dbReference type="InterPro" id="IPR020843">
    <property type="entry name" value="ER"/>
</dbReference>
<proteinExistence type="predicted"/>
<dbReference type="eggNOG" id="COG0604">
    <property type="taxonomic scope" value="Bacteria"/>
</dbReference>
<dbReference type="GO" id="GO:0070402">
    <property type="term" value="F:NADPH binding"/>
    <property type="evidence" value="ECO:0007669"/>
    <property type="project" value="TreeGrafter"/>
</dbReference>
<protein>
    <submittedName>
        <fullName evidence="4">Alcohol dehydrogenase</fullName>
    </submittedName>
</protein>
<evidence type="ECO:0000256" key="2">
    <source>
        <dbReference type="ARBA" id="ARBA00023002"/>
    </source>
</evidence>
<dbReference type="Pfam" id="PF08240">
    <property type="entry name" value="ADH_N"/>
    <property type="match status" value="1"/>
</dbReference>
<dbReference type="AlphaFoldDB" id="A0A0T6LQX1"/>
<dbReference type="RefSeq" id="WP_026220466.1">
    <property type="nucleotide sequence ID" value="NZ_LLZU01000027.1"/>
</dbReference>
<dbReference type="Pfam" id="PF00107">
    <property type="entry name" value="ADH_zinc_N"/>
    <property type="match status" value="1"/>
</dbReference>
<organism evidence="4 5">
    <name type="scientific">Wenjunlia vitaminophila</name>
    <name type="common">Streptomyces vitaminophilus</name>
    <dbReference type="NCBI Taxonomy" id="76728"/>
    <lineage>
        <taxon>Bacteria</taxon>
        <taxon>Bacillati</taxon>
        <taxon>Actinomycetota</taxon>
        <taxon>Actinomycetes</taxon>
        <taxon>Kitasatosporales</taxon>
        <taxon>Streptomycetaceae</taxon>
        <taxon>Wenjunlia</taxon>
    </lineage>
</organism>
<dbReference type="Gene3D" id="3.90.180.10">
    <property type="entry name" value="Medium-chain alcohol dehydrogenases, catalytic domain"/>
    <property type="match status" value="1"/>
</dbReference>